<proteinExistence type="predicted"/>
<sequence>MRNTNRTLKRFDDILCPKGRLPRSVSQIKNNVFAQQKLLGRPVTASGTDMDPEMNRSVISRSRTLLRSKSDLGGVPESSHCSSAGITQTGQSMFNPLSHRTFDKIQNISTKLSYLQESKLEMRAKETRALLAKENFVRRLKQIQDSGEDTEDLVDVCEFGSVPVAWDEEVTDSQLCSLERKLKEFCSVISKDDHKPNSIQIQNFKRFNIQNSSDIPQPGGTVLVECRPCLQTLDNVQLTNHSHTHHYILNK</sequence>
<dbReference type="OrthoDB" id="2021138at2759"/>
<dbReference type="Proteomes" id="UP000030746">
    <property type="component" value="Unassembled WGS sequence"/>
</dbReference>
<keyword evidence="2" id="KW-1185">Reference proteome</keyword>
<dbReference type="EMBL" id="KB201847">
    <property type="protein sequence ID" value="ESO94264.1"/>
    <property type="molecule type" value="Genomic_DNA"/>
</dbReference>
<dbReference type="AlphaFoldDB" id="V4BYP5"/>
<protein>
    <submittedName>
        <fullName evidence="1">Uncharacterized protein</fullName>
    </submittedName>
</protein>
<name>V4BYP5_LOTGI</name>
<evidence type="ECO:0000313" key="1">
    <source>
        <dbReference type="EMBL" id="ESO94264.1"/>
    </source>
</evidence>
<dbReference type="CTD" id="20248944"/>
<organism evidence="1 2">
    <name type="scientific">Lottia gigantea</name>
    <name type="common">Giant owl limpet</name>
    <dbReference type="NCBI Taxonomy" id="225164"/>
    <lineage>
        <taxon>Eukaryota</taxon>
        <taxon>Metazoa</taxon>
        <taxon>Spiralia</taxon>
        <taxon>Lophotrochozoa</taxon>
        <taxon>Mollusca</taxon>
        <taxon>Gastropoda</taxon>
        <taxon>Patellogastropoda</taxon>
        <taxon>Lottioidea</taxon>
        <taxon>Lottiidae</taxon>
        <taxon>Lottia</taxon>
    </lineage>
</organism>
<dbReference type="KEGG" id="lgi:LOTGIDRAFT_232506"/>
<accession>V4BYP5</accession>
<evidence type="ECO:0000313" key="2">
    <source>
        <dbReference type="Proteomes" id="UP000030746"/>
    </source>
</evidence>
<reference evidence="1 2" key="1">
    <citation type="journal article" date="2013" name="Nature">
        <title>Insights into bilaterian evolution from three spiralian genomes.</title>
        <authorList>
            <person name="Simakov O."/>
            <person name="Marletaz F."/>
            <person name="Cho S.J."/>
            <person name="Edsinger-Gonzales E."/>
            <person name="Havlak P."/>
            <person name="Hellsten U."/>
            <person name="Kuo D.H."/>
            <person name="Larsson T."/>
            <person name="Lv J."/>
            <person name="Arendt D."/>
            <person name="Savage R."/>
            <person name="Osoegawa K."/>
            <person name="de Jong P."/>
            <person name="Grimwood J."/>
            <person name="Chapman J.A."/>
            <person name="Shapiro H."/>
            <person name="Aerts A."/>
            <person name="Otillar R.P."/>
            <person name="Terry A.Y."/>
            <person name="Boore J.L."/>
            <person name="Grigoriev I.V."/>
            <person name="Lindberg D.R."/>
            <person name="Seaver E.C."/>
            <person name="Weisblat D.A."/>
            <person name="Putnam N.H."/>
            <person name="Rokhsar D.S."/>
        </authorList>
    </citation>
    <scope>NUCLEOTIDE SEQUENCE [LARGE SCALE GENOMIC DNA]</scope>
</reference>
<dbReference type="RefSeq" id="XP_009055108.1">
    <property type="nucleotide sequence ID" value="XM_009056860.1"/>
</dbReference>
<dbReference type="HOGENOM" id="CLU_1108155_0_0_1"/>
<dbReference type="GeneID" id="20248944"/>
<gene>
    <name evidence="1" type="ORF">LOTGIDRAFT_232506</name>
</gene>